<proteinExistence type="predicted"/>
<dbReference type="InterPro" id="IPR011991">
    <property type="entry name" value="ArsR-like_HTH"/>
</dbReference>
<evidence type="ECO:0000313" key="3">
    <source>
        <dbReference type="Proteomes" id="UP000246050"/>
    </source>
</evidence>
<dbReference type="SUPFAM" id="SSF46785">
    <property type="entry name" value="Winged helix' DNA-binding domain"/>
    <property type="match status" value="1"/>
</dbReference>
<organism evidence="2 3">
    <name type="scientific">Micromonospora sicca</name>
    <dbReference type="NCBI Taxonomy" id="2202420"/>
    <lineage>
        <taxon>Bacteria</taxon>
        <taxon>Bacillati</taxon>
        <taxon>Actinomycetota</taxon>
        <taxon>Actinomycetes</taxon>
        <taxon>Micromonosporales</taxon>
        <taxon>Micromonosporaceae</taxon>
        <taxon>Micromonospora</taxon>
    </lineage>
</organism>
<dbReference type="RefSeq" id="WP_109802433.1">
    <property type="nucleotide sequence ID" value="NZ_QGKS01000235.1"/>
</dbReference>
<feature type="compositionally biased region" description="Acidic residues" evidence="1">
    <location>
        <begin position="111"/>
        <end position="189"/>
    </location>
</feature>
<accession>A0A317DJI0</accession>
<dbReference type="InterPro" id="IPR036390">
    <property type="entry name" value="WH_DNA-bd_sf"/>
</dbReference>
<dbReference type="InterPro" id="IPR036388">
    <property type="entry name" value="WH-like_DNA-bd_sf"/>
</dbReference>
<gene>
    <name evidence="2" type="ORF">DKT69_16500</name>
</gene>
<dbReference type="AlphaFoldDB" id="A0A317DJI0"/>
<name>A0A317DJI0_9ACTN</name>
<dbReference type="Proteomes" id="UP000246050">
    <property type="component" value="Unassembled WGS sequence"/>
</dbReference>
<protein>
    <submittedName>
        <fullName evidence="2">Uncharacterized protein</fullName>
    </submittedName>
</protein>
<sequence length="458" mass="47505">MQYDLSTMTPATRAVLEALRDLGEGNVNELADKSGKAVSTVHKALKTFAGAGLITEVDTGADPAEGTPARWTIAEGVLTEGTDLSIDADLGDDDQAGGDGDDTDLSNGDASDTDAADGGDEQPADEPDGTDADQDSDDDADDDDADDDDADDDDADDDDAEDDTEEDEDGDEDDSDDDPEDEDDADEDDQGKGRVTIVQPSRPGDRKVMAIKGVLAEFGEDGATLDQIVAESGIGHPTASRLLTAMEQADAARRLPGTPGRWIAGPTKASDVDPNPEPPRCPLCFQVVKGLSESPEAVAQVMPLVRPDATLHVVAEDGTAHVVTLPKRMPIRTAGIATAGVVRRTDVTVNADGNQPFGKGELERLTFDTLKANPGRTMTPQEIATAISGQLGGRAVSSGAVRNNCGKLGAAGRILMVSESPWAFQYPAPAEDGNAAPADAPSEDGHAVSADDAMGEQS</sequence>
<feature type="region of interest" description="Disordered" evidence="1">
    <location>
        <begin position="427"/>
        <end position="458"/>
    </location>
</feature>
<feature type="compositionally biased region" description="Acidic residues" evidence="1">
    <location>
        <begin position="89"/>
        <end position="104"/>
    </location>
</feature>
<evidence type="ECO:0000313" key="2">
    <source>
        <dbReference type="EMBL" id="PWR14390.1"/>
    </source>
</evidence>
<evidence type="ECO:0000256" key="1">
    <source>
        <dbReference type="SAM" id="MobiDB-lite"/>
    </source>
</evidence>
<dbReference type="Pfam" id="PF25212">
    <property type="entry name" value="HVO_A0114"/>
    <property type="match status" value="1"/>
</dbReference>
<dbReference type="EMBL" id="QGKS01000235">
    <property type="protein sequence ID" value="PWR14390.1"/>
    <property type="molecule type" value="Genomic_DNA"/>
</dbReference>
<dbReference type="Gene3D" id="1.10.10.10">
    <property type="entry name" value="Winged helix-like DNA-binding domain superfamily/Winged helix DNA-binding domain"/>
    <property type="match status" value="2"/>
</dbReference>
<comment type="caution">
    <text evidence="2">The sequence shown here is derived from an EMBL/GenBank/DDBJ whole genome shotgun (WGS) entry which is preliminary data.</text>
</comment>
<reference evidence="2 3" key="1">
    <citation type="submission" date="2018-05" db="EMBL/GenBank/DDBJ databases">
        <title>Micromonosporas from Atacama Desert.</title>
        <authorList>
            <person name="Carro L."/>
            <person name="Golinska P."/>
            <person name="Klenk H.-P."/>
            <person name="Goodfellow M."/>
        </authorList>
    </citation>
    <scope>NUCLEOTIDE SEQUENCE [LARGE SCALE GENOMIC DNA]</scope>
    <source>
        <strain evidence="2 3">4G51</strain>
    </source>
</reference>
<dbReference type="CDD" id="cd00090">
    <property type="entry name" value="HTH_ARSR"/>
    <property type="match status" value="1"/>
</dbReference>
<feature type="region of interest" description="Disordered" evidence="1">
    <location>
        <begin position="85"/>
        <end position="204"/>
    </location>
</feature>